<accession>A0A5N5I7J8</accession>
<reference evidence="1 2" key="3">
    <citation type="submission" date="2019-11" db="EMBL/GenBank/DDBJ databases">
        <title>A de novo genome assembly of a pear dwarfing rootstock.</title>
        <authorList>
            <person name="Wang F."/>
            <person name="Wang J."/>
            <person name="Li S."/>
            <person name="Zhang Y."/>
            <person name="Fang M."/>
            <person name="Ma L."/>
            <person name="Zhao Y."/>
            <person name="Jiang S."/>
        </authorList>
    </citation>
    <scope>NUCLEOTIDE SEQUENCE [LARGE SCALE GENOMIC DNA]</scope>
    <source>
        <strain evidence="1">S2</strain>
        <tissue evidence="1">Leaf</tissue>
    </source>
</reference>
<gene>
    <name evidence="1" type="ORF">D8674_025721</name>
</gene>
<evidence type="ECO:0000313" key="1">
    <source>
        <dbReference type="EMBL" id="KAB2635187.1"/>
    </source>
</evidence>
<protein>
    <submittedName>
        <fullName evidence="1">Uncharacterized protein</fullName>
    </submittedName>
</protein>
<keyword evidence="2" id="KW-1185">Reference proteome</keyword>
<proteinExistence type="predicted"/>
<name>A0A5N5I7J8_9ROSA</name>
<sequence length="123" mass="13662">MLLLCPWAQPVWFGGPLCIRIIGASISSFDDWFSHLFSLQLGSSESKSSAWEAFADANSRIHGLAPSPRNSHLCEVSWSPPPPSVLKINVDASWKHDASSAWVGLVIRDSSRRCLEVRRMEVL</sequence>
<reference evidence="2" key="2">
    <citation type="submission" date="2019-10" db="EMBL/GenBank/DDBJ databases">
        <title>A de novo genome assembly of a pear dwarfing rootstock.</title>
        <authorList>
            <person name="Wang F."/>
            <person name="Wang J."/>
            <person name="Li S."/>
            <person name="Zhang Y."/>
            <person name="Fang M."/>
            <person name="Ma L."/>
            <person name="Zhao Y."/>
            <person name="Jiang S."/>
        </authorList>
    </citation>
    <scope>NUCLEOTIDE SEQUENCE [LARGE SCALE GENOMIC DNA]</scope>
</reference>
<organism evidence="1 2">
    <name type="scientific">Pyrus ussuriensis x Pyrus communis</name>
    <dbReference type="NCBI Taxonomy" id="2448454"/>
    <lineage>
        <taxon>Eukaryota</taxon>
        <taxon>Viridiplantae</taxon>
        <taxon>Streptophyta</taxon>
        <taxon>Embryophyta</taxon>
        <taxon>Tracheophyta</taxon>
        <taxon>Spermatophyta</taxon>
        <taxon>Magnoliopsida</taxon>
        <taxon>eudicotyledons</taxon>
        <taxon>Gunneridae</taxon>
        <taxon>Pentapetalae</taxon>
        <taxon>rosids</taxon>
        <taxon>fabids</taxon>
        <taxon>Rosales</taxon>
        <taxon>Rosaceae</taxon>
        <taxon>Amygdaloideae</taxon>
        <taxon>Maleae</taxon>
        <taxon>Pyrus</taxon>
    </lineage>
</organism>
<comment type="caution">
    <text evidence="1">The sequence shown here is derived from an EMBL/GenBank/DDBJ whole genome shotgun (WGS) entry which is preliminary data.</text>
</comment>
<reference evidence="1 2" key="1">
    <citation type="submission" date="2019-09" db="EMBL/GenBank/DDBJ databases">
        <authorList>
            <person name="Ou C."/>
        </authorList>
    </citation>
    <scope>NUCLEOTIDE SEQUENCE [LARGE SCALE GENOMIC DNA]</scope>
    <source>
        <strain evidence="1">S2</strain>
        <tissue evidence="1">Leaf</tissue>
    </source>
</reference>
<dbReference type="Proteomes" id="UP000327157">
    <property type="component" value="Chromosome 5"/>
</dbReference>
<dbReference type="AlphaFoldDB" id="A0A5N5I7J8"/>
<dbReference type="EMBL" id="SMOL01000004">
    <property type="protein sequence ID" value="KAB2635187.1"/>
    <property type="molecule type" value="Genomic_DNA"/>
</dbReference>
<evidence type="ECO:0000313" key="2">
    <source>
        <dbReference type="Proteomes" id="UP000327157"/>
    </source>
</evidence>
<dbReference type="OrthoDB" id="1001083at2759"/>